<evidence type="ECO:0000313" key="4">
    <source>
        <dbReference type="EMBL" id="KII64355.1"/>
    </source>
</evidence>
<dbReference type="SMART" id="SM00147">
    <property type="entry name" value="RasGEF"/>
    <property type="match status" value="1"/>
</dbReference>
<dbReference type="GO" id="GO:0005085">
    <property type="term" value="F:guanyl-nucleotide exchange factor activity"/>
    <property type="evidence" value="ECO:0007669"/>
    <property type="project" value="UniProtKB-KW"/>
</dbReference>
<dbReference type="PANTHER" id="PTHR23113:SF370">
    <property type="entry name" value="RAS GUANINE NUCLEOTIDE EXCHANGE FACTOR P"/>
    <property type="match status" value="1"/>
</dbReference>
<dbReference type="GO" id="GO:0007265">
    <property type="term" value="P:Ras protein signal transduction"/>
    <property type="evidence" value="ECO:0007669"/>
    <property type="project" value="TreeGrafter"/>
</dbReference>
<dbReference type="PROSITE" id="PS50009">
    <property type="entry name" value="RASGEF_CAT"/>
    <property type="match status" value="1"/>
</dbReference>
<dbReference type="SUPFAM" id="SSF48366">
    <property type="entry name" value="Ras GEF"/>
    <property type="match status" value="1"/>
</dbReference>
<proteinExistence type="predicted"/>
<dbReference type="OrthoDB" id="6021951at2759"/>
<evidence type="ECO:0000256" key="2">
    <source>
        <dbReference type="PROSITE-ProRule" id="PRU00168"/>
    </source>
</evidence>
<dbReference type="Proteomes" id="UP000031668">
    <property type="component" value="Unassembled WGS sequence"/>
</dbReference>
<dbReference type="InterPro" id="IPR036964">
    <property type="entry name" value="RASGEF_cat_dom_sf"/>
</dbReference>
<evidence type="ECO:0000259" key="3">
    <source>
        <dbReference type="PROSITE" id="PS50009"/>
    </source>
</evidence>
<accession>A0A0C2MJ21</accession>
<comment type="caution">
    <text evidence="4">The sequence shown here is derived from an EMBL/GenBank/DDBJ whole genome shotgun (WGS) entry which is preliminary data.</text>
</comment>
<name>A0A0C2MJ21_THEKT</name>
<protein>
    <submittedName>
        <fullName evidence="4">Ras guanine nucleotide exchange factor D</fullName>
    </submittedName>
</protein>
<dbReference type="GO" id="GO:0005886">
    <property type="term" value="C:plasma membrane"/>
    <property type="evidence" value="ECO:0007669"/>
    <property type="project" value="TreeGrafter"/>
</dbReference>
<evidence type="ECO:0000256" key="1">
    <source>
        <dbReference type="ARBA" id="ARBA00022658"/>
    </source>
</evidence>
<feature type="domain" description="Ras-GEF" evidence="3">
    <location>
        <begin position="1"/>
        <end position="186"/>
    </location>
</feature>
<dbReference type="AlphaFoldDB" id="A0A0C2MJ21"/>
<sequence length="207" mass="23698">MIRQSNKLGKLVTAEIVFGEKLENRVKALSFYITLSQKLLNLGNLNSSRIIVGGLQNQAVHRLRETWAQLDQRKKKMFGYLLSVYDFSTNYHDYYRIISSKLKENAPLLPFLGYLLSRVVSIISIKELKEANKKNFNGFGAYSRSSGAIASESEIHFISVTVVTEDPKIHAKNEQTQQEMLNSNESLNIYSKLEPNKRDTTFEFIIL</sequence>
<dbReference type="InterPro" id="IPR001895">
    <property type="entry name" value="RASGEF_cat_dom"/>
</dbReference>
<dbReference type="PANTHER" id="PTHR23113">
    <property type="entry name" value="GUANINE NUCLEOTIDE EXCHANGE FACTOR"/>
    <property type="match status" value="1"/>
</dbReference>
<dbReference type="EMBL" id="JWZT01004323">
    <property type="protein sequence ID" value="KII64355.1"/>
    <property type="molecule type" value="Genomic_DNA"/>
</dbReference>
<dbReference type="Pfam" id="PF00617">
    <property type="entry name" value="RasGEF"/>
    <property type="match status" value="1"/>
</dbReference>
<evidence type="ECO:0000313" key="5">
    <source>
        <dbReference type="Proteomes" id="UP000031668"/>
    </source>
</evidence>
<organism evidence="4 5">
    <name type="scientific">Thelohanellus kitauei</name>
    <name type="common">Myxosporean</name>
    <dbReference type="NCBI Taxonomy" id="669202"/>
    <lineage>
        <taxon>Eukaryota</taxon>
        <taxon>Metazoa</taxon>
        <taxon>Cnidaria</taxon>
        <taxon>Myxozoa</taxon>
        <taxon>Myxosporea</taxon>
        <taxon>Bivalvulida</taxon>
        <taxon>Platysporina</taxon>
        <taxon>Myxobolidae</taxon>
        <taxon>Thelohanellus</taxon>
    </lineage>
</organism>
<reference evidence="4 5" key="1">
    <citation type="journal article" date="2014" name="Genome Biol. Evol.">
        <title>The genome of the myxosporean Thelohanellus kitauei shows adaptations to nutrient acquisition within its fish host.</title>
        <authorList>
            <person name="Yang Y."/>
            <person name="Xiong J."/>
            <person name="Zhou Z."/>
            <person name="Huo F."/>
            <person name="Miao W."/>
            <person name="Ran C."/>
            <person name="Liu Y."/>
            <person name="Zhang J."/>
            <person name="Feng J."/>
            <person name="Wang M."/>
            <person name="Wang M."/>
            <person name="Wang L."/>
            <person name="Yao B."/>
        </authorList>
    </citation>
    <scope>NUCLEOTIDE SEQUENCE [LARGE SCALE GENOMIC DNA]</scope>
    <source>
        <strain evidence="4">Wuqing</strain>
    </source>
</reference>
<dbReference type="InterPro" id="IPR008937">
    <property type="entry name" value="Ras-like_GEF"/>
</dbReference>
<dbReference type="Gene3D" id="1.10.840.10">
    <property type="entry name" value="Ras guanine-nucleotide exchange factors catalytic domain"/>
    <property type="match status" value="1"/>
</dbReference>
<keyword evidence="5" id="KW-1185">Reference proteome</keyword>
<keyword evidence="1 2" id="KW-0344">Guanine-nucleotide releasing factor</keyword>
<dbReference type="InterPro" id="IPR023578">
    <property type="entry name" value="Ras_GEF_dom_sf"/>
</dbReference>
<gene>
    <name evidence="4" type="ORF">RF11_15129</name>
</gene>